<dbReference type="InterPro" id="IPR011989">
    <property type="entry name" value="ARM-like"/>
</dbReference>
<dbReference type="Pfam" id="PF01749">
    <property type="entry name" value="IBB"/>
    <property type="match status" value="1"/>
</dbReference>
<sequence>MPLTTSAANVAADNEEQLDSRLQQYKNLNKHDELRRRRTECSVEIRKQKGADMMMKRRNIVEAEEDSASESESDVEHKPASAPVRYTNDEIKKILSNNPTDEQMLKCFESLRKSLSKNKNPPIDEVIRTGLLHALVQALNLDNVKVLYEAAWALTNIVSGTTEQTIAAVEAGATAPLVKLSVHENPQLSEQALWAVANIAGDSAQLRDYVIQCHGIEALMHLMTSLDSLNVTHARTVAWAFSNMCRHKNPHAPINVLRVLSHGLTKLVQHSDPQVRQDACWAVSYLTDGPDEQIELSRECGVLQHIIKFFDATETLVAPALRTLGNVATGSDVLTQTVIDLGTLEHIIPLLTRTKSTSIVKECCWLISNIIAGTQQQIQAVLDAHLLPVIVNILKSGDYKCQFEASWALSNLAQGGTSKQIFEMVREGAIPAICEALNQTNTDMLNNALETLYSILVTVSNSYPADVDSVNAQVEECGGLDQLERLQESQSEQIYSHAYRIISEFFNVDDDAEVGNEIDENSQNTPYAF</sequence>
<reference evidence="9" key="1">
    <citation type="submission" date="2022-11" db="EMBL/GenBank/DDBJ databases">
        <authorList>
            <person name="Kikuchi T."/>
        </authorList>
    </citation>
    <scope>NUCLEOTIDE SEQUENCE</scope>
    <source>
        <strain evidence="9">PS1010</strain>
    </source>
</reference>
<feature type="domain" description="IBB" evidence="8">
    <location>
        <begin position="5"/>
        <end position="67"/>
    </location>
</feature>
<evidence type="ECO:0000259" key="8">
    <source>
        <dbReference type="PROSITE" id="PS51214"/>
    </source>
</evidence>
<feature type="region of interest" description="Disordered" evidence="7">
    <location>
        <begin position="62"/>
        <end position="82"/>
    </location>
</feature>
<proteinExistence type="inferred from homology"/>
<evidence type="ECO:0000256" key="5">
    <source>
        <dbReference type="PIRNR" id="PIRNR005673"/>
    </source>
</evidence>
<evidence type="ECO:0000256" key="3">
    <source>
        <dbReference type="ARBA" id="ARBA00022737"/>
    </source>
</evidence>
<dbReference type="Pfam" id="PF16186">
    <property type="entry name" value="Arm_3"/>
    <property type="match status" value="1"/>
</dbReference>
<dbReference type="SMART" id="SM00185">
    <property type="entry name" value="ARM"/>
    <property type="match status" value="8"/>
</dbReference>
<dbReference type="GO" id="GO:0061608">
    <property type="term" value="F:nuclear import signal receptor activity"/>
    <property type="evidence" value="ECO:0007669"/>
    <property type="project" value="InterPro"/>
</dbReference>
<dbReference type="Pfam" id="PF00514">
    <property type="entry name" value="Arm"/>
    <property type="match status" value="5"/>
</dbReference>
<dbReference type="AlphaFoldDB" id="A0A9P1MRV6"/>
<organism evidence="9 10">
    <name type="scientific">Caenorhabditis angaria</name>
    <dbReference type="NCBI Taxonomy" id="860376"/>
    <lineage>
        <taxon>Eukaryota</taxon>
        <taxon>Metazoa</taxon>
        <taxon>Ecdysozoa</taxon>
        <taxon>Nematoda</taxon>
        <taxon>Chromadorea</taxon>
        <taxon>Rhabditida</taxon>
        <taxon>Rhabditina</taxon>
        <taxon>Rhabditomorpha</taxon>
        <taxon>Rhabditoidea</taxon>
        <taxon>Rhabditidae</taxon>
        <taxon>Peloderinae</taxon>
        <taxon>Caenorhabditis</taxon>
    </lineage>
</organism>
<name>A0A9P1MRV6_9PELO</name>
<dbReference type="InterPro" id="IPR016024">
    <property type="entry name" value="ARM-type_fold"/>
</dbReference>
<gene>
    <name evidence="9" type="ORF">CAMP_LOCUS56</name>
</gene>
<dbReference type="PROSITE" id="PS51214">
    <property type="entry name" value="IBB"/>
    <property type="match status" value="1"/>
</dbReference>
<dbReference type="GO" id="GO:0005737">
    <property type="term" value="C:cytoplasm"/>
    <property type="evidence" value="ECO:0007669"/>
    <property type="project" value="InterPro"/>
</dbReference>
<keyword evidence="3" id="KW-0677">Repeat</keyword>
<dbReference type="InterPro" id="IPR032413">
    <property type="entry name" value="Arm_3"/>
</dbReference>
<dbReference type="OrthoDB" id="29145at2759"/>
<dbReference type="GO" id="GO:0006606">
    <property type="term" value="P:protein import into nucleus"/>
    <property type="evidence" value="ECO:0007669"/>
    <property type="project" value="InterPro"/>
</dbReference>
<dbReference type="Gene3D" id="1.25.10.10">
    <property type="entry name" value="Leucine-rich Repeat Variant"/>
    <property type="match status" value="1"/>
</dbReference>
<accession>A0A9P1MRV6</accession>
<dbReference type="InterPro" id="IPR000225">
    <property type="entry name" value="Armadillo"/>
</dbReference>
<dbReference type="Proteomes" id="UP001152747">
    <property type="component" value="Unassembled WGS sequence"/>
</dbReference>
<dbReference type="PROSITE" id="PS50176">
    <property type="entry name" value="ARM_REPEAT"/>
    <property type="match status" value="1"/>
</dbReference>
<evidence type="ECO:0000256" key="6">
    <source>
        <dbReference type="PROSITE-ProRule" id="PRU00259"/>
    </source>
</evidence>
<dbReference type="PANTHER" id="PTHR23316">
    <property type="entry name" value="IMPORTIN ALPHA"/>
    <property type="match status" value="1"/>
</dbReference>
<dbReference type="SUPFAM" id="SSF48371">
    <property type="entry name" value="ARM repeat"/>
    <property type="match status" value="1"/>
</dbReference>
<dbReference type="InterPro" id="IPR002652">
    <property type="entry name" value="Importin-a_IBB"/>
</dbReference>
<keyword evidence="2 5" id="KW-0813">Transport</keyword>
<dbReference type="Gene3D" id="1.20.5.690">
    <property type="entry name" value="Importin-alpha, importin-beta-binding domain"/>
    <property type="match status" value="1"/>
</dbReference>
<evidence type="ECO:0000256" key="7">
    <source>
        <dbReference type="SAM" id="MobiDB-lite"/>
    </source>
</evidence>
<evidence type="ECO:0000256" key="4">
    <source>
        <dbReference type="ARBA" id="ARBA00022927"/>
    </source>
</evidence>
<evidence type="ECO:0000256" key="2">
    <source>
        <dbReference type="ARBA" id="ARBA00022448"/>
    </source>
</evidence>
<keyword evidence="10" id="KW-1185">Reference proteome</keyword>
<protein>
    <recommendedName>
        <fullName evidence="5">Importin subunit alpha</fullName>
    </recommendedName>
</protein>
<comment type="similarity">
    <text evidence="1 5">Belongs to the importin alpha family.</text>
</comment>
<dbReference type="InterPro" id="IPR036975">
    <property type="entry name" value="Importin-a_IBB_sf"/>
</dbReference>
<evidence type="ECO:0000313" key="9">
    <source>
        <dbReference type="EMBL" id="CAI5437419.1"/>
    </source>
</evidence>
<evidence type="ECO:0000256" key="1">
    <source>
        <dbReference type="ARBA" id="ARBA00010394"/>
    </source>
</evidence>
<dbReference type="PIRSF" id="PIRSF005673">
    <property type="entry name" value="Importin_alpha"/>
    <property type="match status" value="1"/>
</dbReference>
<dbReference type="InterPro" id="IPR024931">
    <property type="entry name" value="Importin_alpha"/>
</dbReference>
<keyword evidence="4 5" id="KW-0653">Protein transport</keyword>
<feature type="compositionally biased region" description="Acidic residues" evidence="7">
    <location>
        <begin position="62"/>
        <end position="73"/>
    </location>
</feature>
<feature type="repeat" description="ARM" evidence="6">
    <location>
        <begin position="130"/>
        <end position="172"/>
    </location>
</feature>
<evidence type="ECO:0000313" key="10">
    <source>
        <dbReference type="Proteomes" id="UP001152747"/>
    </source>
</evidence>
<comment type="caution">
    <text evidence="9">The sequence shown here is derived from an EMBL/GenBank/DDBJ whole genome shotgun (WGS) entry which is preliminary data.</text>
</comment>
<dbReference type="EMBL" id="CANHGI010000001">
    <property type="protein sequence ID" value="CAI5437419.1"/>
    <property type="molecule type" value="Genomic_DNA"/>
</dbReference>